<evidence type="ECO:0000256" key="4">
    <source>
        <dbReference type="ARBA" id="ARBA00022475"/>
    </source>
</evidence>
<feature type="transmembrane region" description="Helical" evidence="8">
    <location>
        <begin position="186"/>
        <end position="206"/>
    </location>
</feature>
<protein>
    <recommendedName>
        <fullName evidence="8">Probable membrane transporter protein</fullName>
    </recommendedName>
</protein>
<dbReference type="EMBL" id="JBHUFB010000009">
    <property type="protein sequence ID" value="MFD1811947.1"/>
    <property type="molecule type" value="Genomic_DNA"/>
</dbReference>
<comment type="similarity">
    <text evidence="2 8">Belongs to the 4-toluene sulfonate uptake permease (TSUP) (TC 2.A.102) family.</text>
</comment>
<dbReference type="InterPro" id="IPR002781">
    <property type="entry name" value="TM_pro_TauE-like"/>
</dbReference>
<keyword evidence="3" id="KW-0813">Transport</keyword>
<keyword evidence="4 8" id="KW-1003">Cell membrane</keyword>
<organism evidence="9 10">
    <name type="scientific">Rhodococcus gannanensis</name>
    <dbReference type="NCBI Taxonomy" id="1960308"/>
    <lineage>
        <taxon>Bacteria</taxon>
        <taxon>Bacillati</taxon>
        <taxon>Actinomycetota</taxon>
        <taxon>Actinomycetes</taxon>
        <taxon>Mycobacteriales</taxon>
        <taxon>Nocardiaceae</taxon>
        <taxon>Rhodococcus</taxon>
    </lineage>
</organism>
<evidence type="ECO:0000256" key="8">
    <source>
        <dbReference type="RuleBase" id="RU363041"/>
    </source>
</evidence>
<comment type="caution">
    <text evidence="9">The sequence shown here is derived from an EMBL/GenBank/DDBJ whole genome shotgun (WGS) entry which is preliminary data.</text>
</comment>
<sequence>MSSLVAAIAVLVVASMLQSVTGSGFGLVSAPVLLMIDPDLVPGPLLVLTIVAMASVVWRDGRHWDRSTTVLLCVAMLPGVALGVWLTAVADRTVLTVATAALSIGAAVAAFAGASLPQRKLVMVGAGAAGGLMGAVAALPGPPLALVYRPLDARALRATLSTYFLAVSAVSLTMLQATGDVDGSDWGTAAALAPAVLLGGAVGGRVAHRVSVDRARRLTSAVILVAGSVLLMRTLA</sequence>
<evidence type="ECO:0000256" key="5">
    <source>
        <dbReference type="ARBA" id="ARBA00022692"/>
    </source>
</evidence>
<evidence type="ECO:0000256" key="3">
    <source>
        <dbReference type="ARBA" id="ARBA00022448"/>
    </source>
</evidence>
<dbReference type="PANTHER" id="PTHR30269:SF37">
    <property type="entry name" value="MEMBRANE TRANSPORTER PROTEIN"/>
    <property type="match status" value="1"/>
</dbReference>
<name>A0ABW4P1Z5_9NOCA</name>
<dbReference type="RefSeq" id="WP_378484485.1">
    <property type="nucleotide sequence ID" value="NZ_JBHUFB010000009.1"/>
</dbReference>
<evidence type="ECO:0000313" key="9">
    <source>
        <dbReference type="EMBL" id="MFD1811947.1"/>
    </source>
</evidence>
<feature type="transmembrane region" description="Helical" evidence="8">
    <location>
        <begin position="121"/>
        <end position="140"/>
    </location>
</feature>
<proteinExistence type="inferred from homology"/>
<keyword evidence="10" id="KW-1185">Reference proteome</keyword>
<keyword evidence="6 8" id="KW-1133">Transmembrane helix</keyword>
<reference evidence="10" key="1">
    <citation type="journal article" date="2019" name="Int. J. Syst. Evol. Microbiol.">
        <title>The Global Catalogue of Microorganisms (GCM) 10K type strain sequencing project: providing services to taxonomists for standard genome sequencing and annotation.</title>
        <authorList>
            <consortium name="The Broad Institute Genomics Platform"/>
            <consortium name="The Broad Institute Genome Sequencing Center for Infectious Disease"/>
            <person name="Wu L."/>
            <person name="Ma J."/>
        </authorList>
    </citation>
    <scope>NUCLEOTIDE SEQUENCE [LARGE SCALE GENOMIC DNA]</scope>
    <source>
        <strain evidence="10">DT72</strain>
    </source>
</reference>
<dbReference type="InterPro" id="IPR052017">
    <property type="entry name" value="TSUP"/>
</dbReference>
<feature type="transmembrane region" description="Helical" evidence="8">
    <location>
        <begin position="70"/>
        <end position="88"/>
    </location>
</feature>
<keyword evidence="5 8" id="KW-0812">Transmembrane</keyword>
<dbReference type="Pfam" id="PF01925">
    <property type="entry name" value="TauE"/>
    <property type="match status" value="1"/>
</dbReference>
<evidence type="ECO:0000256" key="2">
    <source>
        <dbReference type="ARBA" id="ARBA00009142"/>
    </source>
</evidence>
<evidence type="ECO:0000256" key="6">
    <source>
        <dbReference type="ARBA" id="ARBA00022989"/>
    </source>
</evidence>
<accession>A0ABW4P1Z5</accession>
<feature type="transmembrane region" description="Helical" evidence="8">
    <location>
        <begin position="160"/>
        <end position="179"/>
    </location>
</feature>
<gene>
    <name evidence="9" type="ORF">ACFSJG_06940</name>
</gene>
<feature type="transmembrane region" description="Helical" evidence="8">
    <location>
        <begin position="94"/>
        <end position="114"/>
    </location>
</feature>
<comment type="subcellular location">
    <subcellularLocation>
        <location evidence="1 8">Cell membrane</location>
        <topology evidence="1 8">Multi-pass membrane protein</topology>
    </subcellularLocation>
</comment>
<evidence type="ECO:0000256" key="1">
    <source>
        <dbReference type="ARBA" id="ARBA00004651"/>
    </source>
</evidence>
<feature type="transmembrane region" description="Helical" evidence="8">
    <location>
        <begin position="40"/>
        <end position="58"/>
    </location>
</feature>
<evidence type="ECO:0000256" key="7">
    <source>
        <dbReference type="ARBA" id="ARBA00023136"/>
    </source>
</evidence>
<feature type="transmembrane region" description="Helical" evidence="8">
    <location>
        <begin position="218"/>
        <end position="235"/>
    </location>
</feature>
<evidence type="ECO:0000313" key="10">
    <source>
        <dbReference type="Proteomes" id="UP001597286"/>
    </source>
</evidence>
<keyword evidence="7 8" id="KW-0472">Membrane</keyword>
<dbReference type="PANTHER" id="PTHR30269">
    <property type="entry name" value="TRANSMEMBRANE PROTEIN YFCA"/>
    <property type="match status" value="1"/>
</dbReference>
<dbReference type="Proteomes" id="UP001597286">
    <property type="component" value="Unassembled WGS sequence"/>
</dbReference>